<proteinExistence type="predicted"/>
<keyword evidence="3" id="KW-1185">Reference proteome</keyword>
<evidence type="ECO:0000313" key="3">
    <source>
        <dbReference type="Proteomes" id="UP000572051"/>
    </source>
</evidence>
<evidence type="ECO:0000313" key="2">
    <source>
        <dbReference type="EMBL" id="NYJ38238.1"/>
    </source>
</evidence>
<keyword evidence="1" id="KW-1133">Transmembrane helix</keyword>
<feature type="transmembrane region" description="Helical" evidence="1">
    <location>
        <begin position="153"/>
        <end position="180"/>
    </location>
</feature>
<feature type="transmembrane region" description="Helical" evidence="1">
    <location>
        <begin position="89"/>
        <end position="106"/>
    </location>
</feature>
<accession>A0A7Z0JD91</accession>
<dbReference type="Pfam" id="PF13367">
    <property type="entry name" value="PrsW-protease"/>
    <property type="match status" value="1"/>
</dbReference>
<keyword evidence="1" id="KW-0812">Transmembrane</keyword>
<dbReference type="GO" id="GO:0008233">
    <property type="term" value="F:peptidase activity"/>
    <property type="evidence" value="ECO:0007669"/>
    <property type="project" value="InterPro"/>
</dbReference>
<reference evidence="2 3" key="1">
    <citation type="submission" date="2020-07" db="EMBL/GenBank/DDBJ databases">
        <title>Sequencing the genomes of 1000 actinobacteria strains.</title>
        <authorList>
            <person name="Klenk H.-P."/>
        </authorList>
    </citation>
    <scope>NUCLEOTIDE SEQUENCE [LARGE SCALE GENOMIC DNA]</scope>
    <source>
        <strain evidence="2 3">DSM 44442</strain>
    </source>
</reference>
<dbReference type="Proteomes" id="UP000572051">
    <property type="component" value="Unassembled WGS sequence"/>
</dbReference>
<sequence>MAFPAVWVSAFLVSAAVLVFGYWLLRRIRPVRAPGTAVSLVAVAWGLFAATGLALFANVALDAILAKAAGPQASDLWGAAVSGPVDEEILKLAGIVLIAVAFPYAVRGPVDGFIIGALVGLGFQVMENLFMAVQEVTGHGGLGGVEVVVQSAIARVLITGWGTHWALSALTGTAVGLIAAKGWRPPPRTVSAALLLVALALGMHSFINLPILQGTGATGFKALVNFVIVMTLYFTLRRAYLRRFRDALVLAGEESGMDRDASLAQARRSGRRRALRQASTADRAALGTEQERLVGEAESRAFERAAHTGG</sequence>
<organism evidence="2 3">
    <name type="scientific">Nocardiopsis aegyptia</name>
    <dbReference type="NCBI Taxonomy" id="220378"/>
    <lineage>
        <taxon>Bacteria</taxon>
        <taxon>Bacillati</taxon>
        <taxon>Actinomycetota</taxon>
        <taxon>Actinomycetes</taxon>
        <taxon>Streptosporangiales</taxon>
        <taxon>Nocardiopsidaceae</taxon>
        <taxon>Nocardiopsis</taxon>
    </lineage>
</organism>
<comment type="caution">
    <text evidence="2">The sequence shown here is derived from an EMBL/GenBank/DDBJ whole genome shotgun (WGS) entry which is preliminary data.</text>
</comment>
<feature type="transmembrane region" description="Helical" evidence="1">
    <location>
        <begin position="6"/>
        <end position="25"/>
    </location>
</feature>
<dbReference type="EMBL" id="JACCFS010000001">
    <property type="protein sequence ID" value="NYJ38238.1"/>
    <property type="molecule type" value="Genomic_DNA"/>
</dbReference>
<feature type="transmembrane region" description="Helical" evidence="1">
    <location>
        <begin position="37"/>
        <end position="57"/>
    </location>
</feature>
<gene>
    <name evidence="2" type="ORF">HNR10_006119</name>
</gene>
<evidence type="ECO:0000256" key="1">
    <source>
        <dbReference type="SAM" id="Phobius"/>
    </source>
</evidence>
<feature type="transmembrane region" description="Helical" evidence="1">
    <location>
        <begin position="218"/>
        <end position="236"/>
    </location>
</feature>
<dbReference type="RefSeq" id="WP_179829406.1">
    <property type="nucleotide sequence ID" value="NZ_JACCFS010000001.1"/>
</dbReference>
<feature type="transmembrane region" description="Helical" evidence="1">
    <location>
        <begin position="192"/>
        <end position="212"/>
    </location>
</feature>
<dbReference type="PANTHER" id="PTHR36844">
    <property type="entry name" value="PROTEASE PRSW"/>
    <property type="match status" value="1"/>
</dbReference>
<feature type="transmembrane region" description="Helical" evidence="1">
    <location>
        <begin position="113"/>
        <end position="133"/>
    </location>
</feature>
<keyword evidence="1" id="KW-0472">Membrane</keyword>
<protein>
    <submittedName>
        <fullName evidence="2">RsiW-degrading membrane proteinase PrsW (M82 family)</fullName>
    </submittedName>
</protein>
<dbReference type="InterPro" id="IPR026898">
    <property type="entry name" value="PrsW"/>
</dbReference>
<dbReference type="PANTHER" id="PTHR36844:SF1">
    <property type="entry name" value="PROTEASE PRSW"/>
    <property type="match status" value="1"/>
</dbReference>
<name>A0A7Z0JD91_9ACTN</name>
<dbReference type="AlphaFoldDB" id="A0A7Z0JD91"/>